<dbReference type="RefSeq" id="WP_099839301.1">
    <property type="nucleotide sequence ID" value="NZ_PEIK01000006.1"/>
</dbReference>
<feature type="transmembrane region" description="Helical" evidence="6">
    <location>
        <begin position="72"/>
        <end position="91"/>
    </location>
</feature>
<dbReference type="InterPro" id="IPR001182">
    <property type="entry name" value="FtsW/RodA"/>
</dbReference>
<dbReference type="GO" id="GO:0032153">
    <property type="term" value="C:cell division site"/>
    <property type="evidence" value="ECO:0007669"/>
    <property type="project" value="TreeGrafter"/>
</dbReference>
<feature type="transmembrane region" description="Helical" evidence="6">
    <location>
        <begin position="212"/>
        <end position="228"/>
    </location>
</feature>
<comment type="subcellular location">
    <subcellularLocation>
        <location evidence="1">Membrane</location>
        <topology evidence="1">Multi-pass membrane protein</topology>
    </subcellularLocation>
</comment>
<name>A0A2G7HGZ4_9CLOT</name>
<keyword evidence="7" id="KW-0132">Cell division</keyword>
<feature type="transmembrane region" description="Helical" evidence="6">
    <location>
        <begin position="346"/>
        <end position="371"/>
    </location>
</feature>
<feature type="transmembrane region" description="Helical" evidence="6">
    <location>
        <begin position="308"/>
        <end position="334"/>
    </location>
</feature>
<feature type="transmembrane region" description="Helical" evidence="6">
    <location>
        <begin position="233"/>
        <end position="252"/>
    </location>
</feature>
<sequence length="409" mass="45504">MKCGMVRRMDSIKGEKRLLRYTYFLCIVCFLNLAILKQPFDKGAMIIAAVTCLLIGYSYFIIRKFFSDGDKYMFIFSSILSVIGIVMLYRIDVGTSIKQIIWFAIGVTVFILMVVLLPDLKRFAKYRYLFLIITILFMALGTLLGKEIYGAKNWVNIAGIAFQPSEFGKIFLVAYLAASLKDYDGKFIKLIEPAVVVMMCLGFMVLQRDLGSALIFFGISITMLYIATSKLKYVLTCLGLFGAGSVISYKLFDHVQTRVLIWKNPWPYASGKSYQIVQSMLSIASGGLSGTGLGLGHPEYVPVNTTDFIYAVICEELGILMGFAIIIFYFLLFYRGMRAAVHAENNFSRLLAVGYSAMIASQVLVIVGGVINMIPLTGITLPLVSRGGSSMMSIYICLGILQKISEEGR</sequence>
<accession>A0A2G7HGZ4</accession>
<keyword evidence="5 6" id="KW-0472">Membrane</keyword>
<reference evidence="7 8" key="1">
    <citation type="submission" date="2017-10" db="EMBL/GenBank/DDBJ databases">
        <title>Reclassification of Eubacterium combesii and discrepancies in the nomenclature of botulinum neurotoxin producing clostridia. Request for an Opinion.</title>
        <authorList>
            <person name="Dobritsa A.P."/>
            <person name="Kutumbaka K.K."/>
            <person name="Samadpour M."/>
        </authorList>
    </citation>
    <scope>NUCLEOTIDE SEQUENCE [LARGE SCALE GENOMIC DNA]</scope>
    <source>
        <strain evidence="7 8">DSM 20696</strain>
    </source>
</reference>
<keyword evidence="8" id="KW-1185">Reference proteome</keyword>
<dbReference type="EMBL" id="PEIK01000006">
    <property type="protein sequence ID" value="PIH04373.1"/>
    <property type="molecule type" value="Genomic_DNA"/>
</dbReference>
<dbReference type="GO" id="GO:0015648">
    <property type="term" value="F:lipid-linked peptidoglycan transporter activity"/>
    <property type="evidence" value="ECO:0007669"/>
    <property type="project" value="TreeGrafter"/>
</dbReference>
<keyword evidence="4 6" id="KW-1133">Transmembrane helix</keyword>
<dbReference type="Proteomes" id="UP000231322">
    <property type="component" value="Unassembled WGS sequence"/>
</dbReference>
<evidence type="ECO:0000256" key="5">
    <source>
        <dbReference type="ARBA" id="ARBA00023136"/>
    </source>
</evidence>
<evidence type="ECO:0000256" key="3">
    <source>
        <dbReference type="ARBA" id="ARBA00022960"/>
    </source>
</evidence>
<evidence type="ECO:0000313" key="7">
    <source>
        <dbReference type="EMBL" id="PIH04373.1"/>
    </source>
</evidence>
<organism evidence="7 8">
    <name type="scientific">Clostridium combesii</name>
    <dbReference type="NCBI Taxonomy" id="39481"/>
    <lineage>
        <taxon>Bacteria</taxon>
        <taxon>Bacillati</taxon>
        <taxon>Bacillota</taxon>
        <taxon>Clostridia</taxon>
        <taxon>Eubacteriales</taxon>
        <taxon>Clostridiaceae</taxon>
        <taxon>Clostridium</taxon>
    </lineage>
</organism>
<feature type="transmembrane region" description="Helical" evidence="6">
    <location>
        <begin position="97"/>
        <end position="116"/>
    </location>
</feature>
<evidence type="ECO:0000256" key="1">
    <source>
        <dbReference type="ARBA" id="ARBA00004141"/>
    </source>
</evidence>
<feature type="transmembrane region" description="Helical" evidence="6">
    <location>
        <begin position="21"/>
        <end position="37"/>
    </location>
</feature>
<keyword evidence="2 6" id="KW-0812">Transmembrane</keyword>
<comment type="caution">
    <text evidence="7">The sequence shown here is derived from an EMBL/GenBank/DDBJ whole genome shotgun (WGS) entry which is preliminary data.</text>
</comment>
<gene>
    <name evidence="7" type="ORF">CS538_09510</name>
</gene>
<dbReference type="PANTHER" id="PTHR30474:SF3">
    <property type="entry name" value="PEPTIDOGLYCAN GLYCOSYLTRANSFERASE RODA"/>
    <property type="match status" value="1"/>
</dbReference>
<proteinExistence type="predicted"/>
<feature type="transmembrane region" description="Helical" evidence="6">
    <location>
        <begin position="383"/>
        <end position="401"/>
    </location>
</feature>
<keyword evidence="7" id="KW-0131">Cell cycle</keyword>
<feature type="transmembrane region" description="Helical" evidence="6">
    <location>
        <begin position="190"/>
        <end position="206"/>
    </location>
</feature>
<keyword evidence="3" id="KW-0133">Cell shape</keyword>
<evidence type="ECO:0000256" key="6">
    <source>
        <dbReference type="SAM" id="Phobius"/>
    </source>
</evidence>
<dbReference type="AlphaFoldDB" id="A0A2G7HGZ4"/>
<feature type="transmembrane region" description="Helical" evidence="6">
    <location>
        <begin position="43"/>
        <end position="60"/>
    </location>
</feature>
<feature type="transmembrane region" description="Helical" evidence="6">
    <location>
        <begin position="128"/>
        <end position="145"/>
    </location>
</feature>
<dbReference type="PANTHER" id="PTHR30474">
    <property type="entry name" value="CELL CYCLE PROTEIN"/>
    <property type="match status" value="1"/>
</dbReference>
<dbReference type="GO" id="GO:0005886">
    <property type="term" value="C:plasma membrane"/>
    <property type="evidence" value="ECO:0007669"/>
    <property type="project" value="TreeGrafter"/>
</dbReference>
<evidence type="ECO:0000256" key="4">
    <source>
        <dbReference type="ARBA" id="ARBA00022989"/>
    </source>
</evidence>
<dbReference type="GO" id="GO:0008360">
    <property type="term" value="P:regulation of cell shape"/>
    <property type="evidence" value="ECO:0007669"/>
    <property type="project" value="UniProtKB-KW"/>
</dbReference>
<feature type="transmembrane region" description="Helical" evidence="6">
    <location>
        <begin position="157"/>
        <end position="178"/>
    </location>
</feature>
<dbReference type="Pfam" id="PF01098">
    <property type="entry name" value="FTSW_RODA_SPOVE"/>
    <property type="match status" value="1"/>
</dbReference>
<evidence type="ECO:0000256" key="2">
    <source>
        <dbReference type="ARBA" id="ARBA00022692"/>
    </source>
</evidence>
<protein>
    <submittedName>
        <fullName evidence="7">Cell division protein FtsW</fullName>
    </submittedName>
</protein>
<dbReference type="GO" id="GO:0051301">
    <property type="term" value="P:cell division"/>
    <property type="evidence" value="ECO:0007669"/>
    <property type="project" value="UniProtKB-KW"/>
</dbReference>
<evidence type="ECO:0000313" key="8">
    <source>
        <dbReference type="Proteomes" id="UP000231322"/>
    </source>
</evidence>